<dbReference type="EMBL" id="JBEPSB010000019">
    <property type="protein sequence ID" value="MET4562284.1"/>
    <property type="molecule type" value="Genomic_DNA"/>
</dbReference>
<feature type="region of interest" description="Disordered" evidence="1">
    <location>
        <begin position="1"/>
        <end position="51"/>
    </location>
</feature>
<dbReference type="Proteomes" id="UP001549363">
    <property type="component" value="Unassembled WGS sequence"/>
</dbReference>
<evidence type="ECO:0000313" key="3">
    <source>
        <dbReference type="Proteomes" id="UP001549363"/>
    </source>
</evidence>
<gene>
    <name evidence="2" type="ORF">ABIA69_003474</name>
</gene>
<dbReference type="RefSeq" id="WP_354472430.1">
    <property type="nucleotide sequence ID" value="NZ_JBEPSB010000019.1"/>
</dbReference>
<name>A0ABV2PNA3_9BACI</name>
<evidence type="ECO:0000256" key="1">
    <source>
        <dbReference type="SAM" id="MobiDB-lite"/>
    </source>
</evidence>
<organism evidence="2 3">
    <name type="scientific">Lysinibacillus parviboronicapiens</name>
    <dbReference type="NCBI Taxonomy" id="436516"/>
    <lineage>
        <taxon>Bacteria</taxon>
        <taxon>Bacillati</taxon>
        <taxon>Bacillota</taxon>
        <taxon>Bacilli</taxon>
        <taxon>Bacillales</taxon>
        <taxon>Bacillaceae</taxon>
        <taxon>Lysinibacillus</taxon>
    </lineage>
</organism>
<feature type="compositionally biased region" description="Polar residues" evidence="1">
    <location>
        <begin position="1"/>
        <end position="13"/>
    </location>
</feature>
<protein>
    <submittedName>
        <fullName evidence="2">Uncharacterized protein</fullName>
    </submittedName>
</protein>
<proteinExistence type="predicted"/>
<sequence length="51" mass="5343">MSISVATTSTLSSGGELPGGWNDDAWDIDRWENDGGSSLSTRQASGVTKKL</sequence>
<evidence type="ECO:0000313" key="2">
    <source>
        <dbReference type="EMBL" id="MET4562284.1"/>
    </source>
</evidence>
<reference evidence="2 3" key="1">
    <citation type="submission" date="2024-06" db="EMBL/GenBank/DDBJ databases">
        <title>Sorghum-associated microbial communities from plants grown in Nebraska, USA.</title>
        <authorList>
            <person name="Schachtman D."/>
        </authorList>
    </citation>
    <scope>NUCLEOTIDE SEQUENCE [LARGE SCALE GENOMIC DNA]</scope>
    <source>
        <strain evidence="2 3">736</strain>
    </source>
</reference>
<comment type="caution">
    <text evidence="2">The sequence shown here is derived from an EMBL/GenBank/DDBJ whole genome shotgun (WGS) entry which is preliminary data.</text>
</comment>
<keyword evidence="3" id="KW-1185">Reference proteome</keyword>
<feature type="compositionally biased region" description="Polar residues" evidence="1">
    <location>
        <begin position="35"/>
        <end position="51"/>
    </location>
</feature>
<accession>A0ABV2PNA3</accession>